<feature type="region of interest" description="Disordered" evidence="1">
    <location>
        <begin position="186"/>
        <end position="209"/>
    </location>
</feature>
<dbReference type="Pfam" id="PF03372">
    <property type="entry name" value="Exo_endo_phos"/>
    <property type="match status" value="1"/>
</dbReference>
<sequence>MDIPMVITKWSPYAEETQPALKSIPLWVTLTDVPPSMFTHKGLQFLASAVGKQIRLHPKIDACTSFDVAQILVEADLTKSLSRDFVFTGEEEGELDVFIKYSYPWLPPKCEVCGKWGHHKATCLAPSATPQKIISPAHEAQSVPPVAPSSPITVIAAPVQTEDSEVVSTVALTVLSKEAVVEEVEDWTTPKSTRSPGKHQANVIPPTSPSILSNAFSALSDKEEVEDEIPNDVEDAKTEDYAEAKEETLPTELGTSLIPQLRPSLPRGSKTAHKIISNPSTQPPKTLRDQKTRVKERNASWLGAKLFKDWSVLSNYEHNARGRIWVVWRNNVCLTPVYKTGQLITCSVKLEEEDTEFFSSFVYASNLVDERKVLWEDLRTHRDSPLMRDKPWIIFGDFNETLALEEHSCGANGPGPLFTWRNKRENDLISKKLDRVLINEAWLAVYPQSYTIFEAGGCSDHSHCRINLVNHGEYRRRRKPFKFVNAMVEMPEFRPLVEEFWGDTEVIHMSSSSLFRFTKKLKALKPQLKSLARSKVDHLVAKTKEAYTSLCEAQELNLSHPSAVAMEAEKRAYDRWSFLASLEEKYLKQKSKLHCLQVGDRNNKTFHRAVQTRAAQNVIREILKPDGSVVSDEAGSDGYTSEFFKAAWDIIGVEFVIVVQSFFEKGFLPKGANSTILALIPKKLESREMKDYRPISCCNVIYKVISKILANRLKLLLPQFIAGNQSAFVKDRLLIENVLLATELVKDYHKDSISSRCAIKIDISKAFDSVQWPFLRNVLETLDLPPVFVHWIMLCVTTASFSVQMNGELAGFFQNSRGLRQGCSLSPYLFVIIMDVLSKMLDKAVGHTFGYHPKCKNLGITHLSFADDLMVLSDGKEVENSFSFEVGQLPVRYLGLPLVTKRLSLSDCAPLIEQLKKRIGSWTARFLSFAGRLNLIQSVLWSVCNFWCSAFRLPRQCTREIDSLCSAFLWSGPELNPHKAKVTWEDICKPKTKGGLALRSLKEMNDVCCLKLIWRIVSSGDSLWVKWVENTLLKQESFWGIKSTAAGSWMWRKILKYRGLAAQFCRKAVNNGSGTSFWYDNWSTMGRLVDVAGDRGIIDMGISNSMTVAEAWSRCYRRTYRLHYYTLMEAELSQKYQYRSSMENEALWKGKNDKYYPRFSTKDTWNQVRTTAAEVSWYDCVWFSHSISKFSFCTWLAVRNKLSTGDRMAQWSSGDTGVCVLCNNAPGTRDHLFFSCAYSSEIWGNLASRIFGTSYSTT</sequence>
<protein>
    <submittedName>
        <fullName evidence="4">Uncharacterized protein LOC104747378</fullName>
    </submittedName>
</protein>
<dbReference type="Pfam" id="PF00078">
    <property type="entry name" value="RVT_1"/>
    <property type="match status" value="1"/>
</dbReference>
<organism evidence="3 4">
    <name type="scientific">Camelina sativa</name>
    <name type="common">False flax</name>
    <name type="synonym">Myagrum sativum</name>
    <dbReference type="NCBI Taxonomy" id="90675"/>
    <lineage>
        <taxon>Eukaryota</taxon>
        <taxon>Viridiplantae</taxon>
        <taxon>Streptophyta</taxon>
        <taxon>Embryophyta</taxon>
        <taxon>Tracheophyta</taxon>
        <taxon>Spermatophyta</taxon>
        <taxon>Magnoliopsida</taxon>
        <taxon>eudicotyledons</taxon>
        <taxon>Gunneridae</taxon>
        <taxon>Pentapetalae</taxon>
        <taxon>rosids</taxon>
        <taxon>malvids</taxon>
        <taxon>Brassicales</taxon>
        <taxon>Brassicaceae</taxon>
        <taxon>Camelineae</taxon>
        <taxon>Camelina</taxon>
    </lineage>
</organism>
<dbReference type="InterPro" id="IPR036691">
    <property type="entry name" value="Endo/exonu/phosph_ase_sf"/>
</dbReference>
<feature type="domain" description="Reverse transcriptase" evidence="2">
    <location>
        <begin position="661"/>
        <end position="927"/>
    </location>
</feature>
<accession>A0ABM0W8P8</accession>
<dbReference type="InterPro" id="IPR000477">
    <property type="entry name" value="RT_dom"/>
</dbReference>
<dbReference type="Gene3D" id="3.60.10.10">
    <property type="entry name" value="Endonuclease/exonuclease/phosphatase"/>
    <property type="match status" value="1"/>
</dbReference>
<dbReference type="PROSITE" id="PS50878">
    <property type="entry name" value="RT_POL"/>
    <property type="match status" value="1"/>
</dbReference>
<evidence type="ECO:0000259" key="2">
    <source>
        <dbReference type="PROSITE" id="PS50878"/>
    </source>
</evidence>
<reference evidence="3" key="1">
    <citation type="journal article" date="2014" name="Nat. Commun.">
        <title>The emerging biofuel crop Camelina sativa retains a highly undifferentiated hexaploid genome structure.</title>
        <authorList>
            <person name="Kagale S."/>
            <person name="Koh C."/>
            <person name="Nixon J."/>
            <person name="Bollina V."/>
            <person name="Clarke W.E."/>
            <person name="Tuteja R."/>
            <person name="Spillane C."/>
            <person name="Robinson S.J."/>
            <person name="Links M.G."/>
            <person name="Clarke C."/>
            <person name="Higgins E.E."/>
            <person name="Huebert T."/>
            <person name="Sharpe A.G."/>
            <person name="Parkin I.A."/>
        </authorList>
    </citation>
    <scope>NUCLEOTIDE SEQUENCE [LARGE SCALE GENOMIC DNA]</scope>
    <source>
        <strain evidence="3">cv. DH55</strain>
    </source>
</reference>
<evidence type="ECO:0000256" key="1">
    <source>
        <dbReference type="SAM" id="MobiDB-lite"/>
    </source>
</evidence>
<evidence type="ECO:0000313" key="4">
    <source>
        <dbReference type="RefSeq" id="XP_010467312.1"/>
    </source>
</evidence>
<feature type="region of interest" description="Disordered" evidence="1">
    <location>
        <begin position="258"/>
        <end position="293"/>
    </location>
</feature>
<dbReference type="Proteomes" id="UP000694864">
    <property type="component" value="Chromosome 2"/>
</dbReference>
<keyword evidence="3" id="KW-1185">Reference proteome</keyword>
<proteinExistence type="predicted"/>
<dbReference type="SUPFAM" id="SSF56672">
    <property type="entry name" value="DNA/RNA polymerases"/>
    <property type="match status" value="1"/>
</dbReference>
<reference evidence="4" key="2">
    <citation type="submission" date="2025-08" db="UniProtKB">
        <authorList>
            <consortium name="RefSeq"/>
        </authorList>
    </citation>
    <scope>IDENTIFICATION</scope>
    <source>
        <tissue evidence="4">Leaf</tissue>
    </source>
</reference>
<dbReference type="InterPro" id="IPR005135">
    <property type="entry name" value="Endo/exonuclease/phosphatase"/>
</dbReference>
<name>A0ABM0W8P8_CAMSA</name>
<dbReference type="Pfam" id="PF13966">
    <property type="entry name" value="zf-RVT"/>
    <property type="match status" value="1"/>
</dbReference>
<evidence type="ECO:0000313" key="3">
    <source>
        <dbReference type="Proteomes" id="UP000694864"/>
    </source>
</evidence>
<dbReference type="SUPFAM" id="SSF56219">
    <property type="entry name" value="DNase I-like"/>
    <property type="match status" value="1"/>
</dbReference>
<dbReference type="InterPro" id="IPR026960">
    <property type="entry name" value="RVT-Znf"/>
</dbReference>
<dbReference type="GeneID" id="104747378"/>
<dbReference type="RefSeq" id="XP_010467312.1">
    <property type="nucleotide sequence ID" value="XM_010469010.1"/>
</dbReference>
<dbReference type="PANTHER" id="PTHR33116">
    <property type="entry name" value="REVERSE TRANSCRIPTASE ZINC-BINDING DOMAIN-CONTAINING PROTEIN-RELATED-RELATED"/>
    <property type="match status" value="1"/>
</dbReference>
<dbReference type="InterPro" id="IPR043502">
    <property type="entry name" value="DNA/RNA_pol_sf"/>
</dbReference>
<dbReference type="CDD" id="cd01650">
    <property type="entry name" value="RT_nLTR_like"/>
    <property type="match status" value="1"/>
</dbReference>
<gene>
    <name evidence="4" type="primary">LOC104747378</name>
</gene>
<dbReference type="PANTHER" id="PTHR33116:SF78">
    <property type="entry name" value="OS12G0587133 PROTEIN"/>
    <property type="match status" value="1"/>
</dbReference>